<evidence type="ECO:0000256" key="7">
    <source>
        <dbReference type="ARBA" id="ARBA00023180"/>
    </source>
</evidence>
<gene>
    <name evidence="10" type="ORF">B0H66DRAFT_269811</name>
</gene>
<dbReference type="Pfam" id="PF11807">
    <property type="entry name" value="UstYa"/>
    <property type="match status" value="1"/>
</dbReference>
<reference evidence="10" key="2">
    <citation type="submission" date="2023-06" db="EMBL/GenBank/DDBJ databases">
        <authorList>
            <consortium name="Lawrence Berkeley National Laboratory"/>
            <person name="Haridas S."/>
            <person name="Hensen N."/>
            <person name="Bonometti L."/>
            <person name="Westerberg I."/>
            <person name="Brannstrom I.O."/>
            <person name="Guillou S."/>
            <person name="Cros-Aarteil S."/>
            <person name="Calhoun S."/>
            <person name="Kuo A."/>
            <person name="Mondo S."/>
            <person name="Pangilinan J."/>
            <person name="Riley R."/>
            <person name="Labutti K."/>
            <person name="Andreopoulos B."/>
            <person name="Lipzen A."/>
            <person name="Chen C."/>
            <person name="Yanf M."/>
            <person name="Daum C."/>
            <person name="Ng V."/>
            <person name="Clum A."/>
            <person name="Steindorff A."/>
            <person name="Ohm R."/>
            <person name="Martin F."/>
            <person name="Silar P."/>
            <person name="Natvig D."/>
            <person name="Lalanne C."/>
            <person name="Gautier V."/>
            <person name="Ament-Velasquez S.L."/>
            <person name="Kruys A."/>
            <person name="Hutchinson M.I."/>
            <person name="Powell A.J."/>
            <person name="Barry K."/>
            <person name="Miller A.N."/>
            <person name="Grigoriev I.V."/>
            <person name="Debuchy R."/>
            <person name="Gladieux P."/>
            <person name="Thoren M.H."/>
            <person name="Johannesson H."/>
        </authorList>
    </citation>
    <scope>NUCLEOTIDE SEQUENCE</scope>
    <source>
        <strain evidence="10">CBS 118394</strain>
    </source>
</reference>
<keyword evidence="4" id="KW-1133">Transmembrane helix</keyword>
<evidence type="ECO:0000256" key="1">
    <source>
        <dbReference type="ARBA" id="ARBA00004167"/>
    </source>
</evidence>
<keyword evidence="11" id="KW-1185">Reference proteome</keyword>
<evidence type="ECO:0000313" key="11">
    <source>
        <dbReference type="Proteomes" id="UP001283341"/>
    </source>
</evidence>
<comment type="pathway">
    <text evidence="2">Mycotoxin biosynthesis.</text>
</comment>
<keyword evidence="3" id="KW-0812">Transmembrane</keyword>
<dbReference type="Proteomes" id="UP001283341">
    <property type="component" value="Unassembled WGS sequence"/>
</dbReference>
<evidence type="ECO:0000256" key="4">
    <source>
        <dbReference type="ARBA" id="ARBA00022989"/>
    </source>
</evidence>
<accession>A0AAE0M1F1</accession>
<dbReference type="AlphaFoldDB" id="A0AAE0M1F1"/>
<comment type="caution">
    <text evidence="10">The sequence shown here is derived from an EMBL/GenBank/DDBJ whole genome shotgun (WGS) entry which is preliminary data.</text>
</comment>
<comment type="subcellular location">
    <subcellularLocation>
        <location evidence="1">Membrane</location>
        <topology evidence="1">Single-pass membrane protein</topology>
    </subcellularLocation>
</comment>
<dbReference type="PANTHER" id="PTHR33365">
    <property type="entry name" value="YALI0B05434P"/>
    <property type="match status" value="1"/>
</dbReference>
<keyword evidence="5" id="KW-0843">Virulence</keyword>
<organism evidence="10 11">
    <name type="scientific">Apodospora peruviana</name>
    <dbReference type="NCBI Taxonomy" id="516989"/>
    <lineage>
        <taxon>Eukaryota</taxon>
        <taxon>Fungi</taxon>
        <taxon>Dikarya</taxon>
        <taxon>Ascomycota</taxon>
        <taxon>Pezizomycotina</taxon>
        <taxon>Sordariomycetes</taxon>
        <taxon>Sordariomycetidae</taxon>
        <taxon>Sordariales</taxon>
        <taxon>Lasiosphaeriaceae</taxon>
        <taxon>Apodospora</taxon>
    </lineage>
</organism>
<reference evidence="10" key="1">
    <citation type="journal article" date="2023" name="Mol. Phylogenet. Evol.">
        <title>Genome-scale phylogeny and comparative genomics of the fungal order Sordariales.</title>
        <authorList>
            <person name="Hensen N."/>
            <person name="Bonometti L."/>
            <person name="Westerberg I."/>
            <person name="Brannstrom I.O."/>
            <person name="Guillou S."/>
            <person name="Cros-Aarteil S."/>
            <person name="Calhoun S."/>
            <person name="Haridas S."/>
            <person name="Kuo A."/>
            <person name="Mondo S."/>
            <person name="Pangilinan J."/>
            <person name="Riley R."/>
            <person name="LaButti K."/>
            <person name="Andreopoulos B."/>
            <person name="Lipzen A."/>
            <person name="Chen C."/>
            <person name="Yan M."/>
            <person name="Daum C."/>
            <person name="Ng V."/>
            <person name="Clum A."/>
            <person name="Steindorff A."/>
            <person name="Ohm R.A."/>
            <person name="Martin F."/>
            <person name="Silar P."/>
            <person name="Natvig D.O."/>
            <person name="Lalanne C."/>
            <person name="Gautier V."/>
            <person name="Ament-Velasquez S.L."/>
            <person name="Kruys A."/>
            <person name="Hutchinson M.I."/>
            <person name="Powell A.J."/>
            <person name="Barry K."/>
            <person name="Miller A.N."/>
            <person name="Grigoriev I.V."/>
            <person name="Debuchy R."/>
            <person name="Gladieux P."/>
            <person name="Hiltunen Thoren M."/>
            <person name="Johannesson H."/>
        </authorList>
    </citation>
    <scope>NUCLEOTIDE SEQUENCE</scope>
    <source>
        <strain evidence="10">CBS 118394</strain>
    </source>
</reference>
<evidence type="ECO:0000256" key="9">
    <source>
        <dbReference type="SAM" id="MobiDB-lite"/>
    </source>
</evidence>
<proteinExistence type="inferred from homology"/>
<comment type="similarity">
    <text evidence="8">Belongs to the ustYa family.</text>
</comment>
<keyword evidence="6" id="KW-0472">Membrane</keyword>
<evidence type="ECO:0000256" key="3">
    <source>
        <dbReference type="ARBA" id="ARBA00022692"/>
    </source>
</evidence>
<keyword evidence="7" id="KW-0325">Glycoprotein</keyword>
<evidence type="ECO:0000256" key="5">
    <source>
        <dbReference type="ARBA" id="ARBA00023026"/>
    </source>
</evidence>
<dbReference type="InterPro" id="IPR021765">
    <property type="entry name" value="UstYa-like"/>
</dbReference>
<name>A0AAE0M1F1_9PEZI</name>
<sequence>MAKMGLPRRIPPLDFNEKDADRASLLPTCQNDNHDERDDFLSLEDQTNNRQRLSPSQRPSLRWIAATILALVLSNIVTYSLTIARTPTQTQQHCSVAIPPKGIPHALKAIPTTVNPVVLNVSFYDENDNIYRQHGSIETERAWVDLTQSKSGVILISKEDAAQADIDPAKHAYWDNPAAGLEGYPVGIEALHQVHCLNLLRQNLYYNVDFVRKNCAALGCHAEHEPEEYARYHIDHCIELLRERLMCTADIGIVPLVWLGMDGRTTGDMKREHVCRDYDAVRMFFVENAVRMPEPGVVQPKNGDYVVDDYI</sequence>
<dbReference type="EMBL" id="JAUEDM010000005">
    <property type="protein sequence ID" value="KAK3315706.1"/>
    <property type="molecule type" value="Genomic_DNA"/>
</dbReference>
<dbReference type="GO" id="GO:0043386">
    <property type="term" value="P:mycotoxin biosynthetic process"/>
    <property type="evidence" value="ECO:0007669"/>
    <property type="project" value="InterPro"/>
</dbReference>
<dbReference type="GO" id="GO:0016020">
    <property type="term" value="C:membrane"/>
    <property type="evidence" value="ECO:0007669"/>
    <property type="project" value="UniProtKB-SubCell"/>
</dbReference>
<evidence type="ECO:0000313" key="10">
    <source>
        <dbReference type="EMBL" id="KAK3315706.1"/>
    </source>
</evidence>
<feature type="region of interest" description="Disordered" evidence="9">
    <location>
        <begin position="1"/>
        <end position="36"/>
    </location>
</feature>
<dbReference type="PANTHER" id="PTHR33365:SF4">
    <property type="entry name" value="CYCLOCHLOROTINE BIOSYNTHESIS PROTEIN O"/>
    <property type="match status" value="1"/>
</dbReference>
<evidence type="ECO:0000256" key="2">
    <source>
        <dbReference type="ARBA" id="ARBA00004685"/>
    </source>
</evidence>
<evidence type="ECO:0000256" key="6">
    <source>
        <dbReference type="ARBA" id="ARBA00023136"/>
    </source>
</evidence>
<evidence type="ECO:0000256" key="8">
    <source>
        <dbReference type="ARBA" id="ARBA00035112"/>
    </source>
</evidence>
<protein>
    <submittedName>
        <fullName evidence="10">Uncharacterized protein</fullName>
    </submittedName>
</protein>